<keyword evidence="2" id="KW-0812">Transmembrane</keyword>
<dbReference type="GO" id="GO:0005975">
    <property type="term" value="P:carbohydrate metabolic process"/>
    <property type="evidence" value="ECO:0007669"/>
    <property type="project" value="UniProtKB-ARBA"/>
</dbReference>
<sequence length="552" mass="60526">MLPTFRKSLIVAISTSALILTGGIATAQASAADSATYPVRISKVAEDNTSSELKDAHLSLSIPGGDPQTWTSSTSPHEVKLAPGTYTLTETSAPKDYDVAEPISFTVTDKGTIEAPSTVLSFSPVDATPVRAYNDFNDETPHWGQNPYGKNYYVDRDTKNESAAGDEVIYCFNMDLNQPPDSYNYGENIDPDVTGKEVNFTARYVFDGLAQYANTPKVQDPATLALKIRKVIEAGYPNNKKTFGTGLTSTEFRAATQLAVYYWSDSFTLEKIREIVAKDGVDSQKTHGFGRIDTPEGAKVKAAYEKIIAYAEDSNSDSDIVDKNIGVYIPNLSNYQRFISSKDTPQERIPVIAMVDKKTVAPDTPQPKADVKESPAKNPQSDCKKKQVTETFTVTTTPYKWDTASKTWVLDTDKATTEDVNRTREMTDAELQTCTPQPKADVKESPAKNPQSDCNKKKQVTETFTVTTTPYKWDTASKTWVLDTDKATTEDVNRTREMTDAELQTCTPQPKAQAKERSLALTGLSSSNLLGIGAAMFAVGVIGLSTRKRSKE</sequence>
<dbReference type="RefSeq" id="WP_006680343.1">
    <property type="nucleotide sequence ID" value="NZ_JH815208.1"/>
</dbReference>
<evidence type="ECO:0000313" key="6">
    <source>
        <dbReference type="EMBL" id="EJZ88275.1"/>
    </source>
</evidence>
<dbReference type="Pfam" id="PF17802">
    <property type="entry name" value="SpaA"/>
    <property type="match status" value="1"/>
</dbReference>
<feature type="domain" description="Thioester" evidence="4">
    <location>
        <begin position="169"/>
        <end position="312"/>
    </location>
</feature>
<dbReference type="NCBIfam" id="NF012162">
    <property type="entry name" value="surf_Nterm_1"/>
    <property type="match status" value="1"/>
</dbReference>
<reference evidence="6 7" key="1">
    <citation type="submission" date="2012-07" db="EMBL/GenBank/DDBJ databases">
        <title>The Genome Sequence of Actinomyces turicensis ACS-279-V-COL4.</title>
        <authorList>
            <consortium name="The Broad Institute Genome Sequencing Platform"/>
            <person name="Earl A."/>
            <person name="Ward D."/>
            <person name="Feldgarden M."/>
            <person name="Gevers D."/>
            <person name="Saerens B."/>
            <person name="Vaneechoutte M."/>
            <person name="Walker B."/>
            <person name="Young S.K."/>
            <person name="Zeng Q."/>
            <person name="Gargeya S."/>
            <person name="Fitzgerald M."/>
            <person name="Haas B."/>
            <person name="Abouelleil A."/>
            <person name="Alvarado L."/>
            <person name="Arachchi H.M."/>
            <person name="Berlin A."/>
            <person name="Chapman S.B."/>
            <person name="Goldberg J."/>
            <person name="Griggs A."/>
            <person name="Gujja S."/>
            <person name="Hansen M."/>
            <person name="Howarth C."/>
            <person name="Imamovic A."/>
            <person name="Larimer J."/>
            <person name="McCowen C."/>
            <person name="Montmayeur A."/>
            <person name="Murphy C."/>
            <person name="Neiman D."/>
            <person name="Pearson M."/>
            <person name="Priest M."/>
            <person name="Roberts A."/>
            <person name="Saif S."/>
            <person name="Shea T."/>
            <person name="Sisk P."/>
            <person name="Sykes S."/>
            <person name="Wortman J."/>
            <person name="Nusbaum C."/>
            <person name="Birren B."/>
        </authorList>
    </citation>
    <scope>NUCLEOTIDE SEQUENCE [LARGE SCALE GENOMIC DNA]</scope>
    <source>
        <strain evidence="6 7">ACS-279-V-Col4</strain>
    </source>
</reference>
<feature type="signal peptide" evidence="3">
    <location>
        <begin position="1"/>
        <end position="27"/>
    </location>
</feature>
<keyword evidence="2" id="KW-1133">Transmembrane helix</keyword>
<dbReference type="NCBIfam" id="TIGR03934">
    <property type="entry name" value="TQXA_dom"/>
    <property type="match status" value="1"/>
</dbReference>
<evidence type="ECO:0000259" key="4">
    <source>
        <dbReference type="Pfam" id="PF08341"/>
    </source>
</evidence>
<dbReference type="InterPro" id="IPR041033">
    <property type="entry name" value="SpaA_PFL_dom_1"/>
</dbReference>
<keyword evidence="2" id="KW-0472">Membrane</keyword>
<evidence type="ECO:0000256" key="2">
    <source>
        <dbReference type="SAM" id="Phobius"/>
    </source>
</evidence>
<dbReference type="HOGENOM" id="CLU_493185_0_0_11"/>
<dbReference type="InterPro" id="IPR013552">
    <property type="entry name" value="Thioester_dom"/>
</dbReference>
<dbReference type="Gene3D" id="1.10.150.480">
    <property type="match status" value="1"/>
</dbReference>
<dbReference type="eggNOG" id="COG4932">
    <property type="taxonomic scope" value="Bacteria"/>
</dbReference>
<evidence type="ECO:0000259" key="5">
    <source>
        <dbReference type="Pfam" id="PF17802"/>
    </source>
</evidence>
<dbReference type="Pfam" id="PF08341">
    <property type="entry name" value="TED"/>
    <property type="match status" value="1"/>
</dbReference>
<evidence type="ECO:0000313" key="7">
    <source>
        <dbReference type="Proteomes" id="UP000003994"/>
    </source>
</evidence>
<evidence type="ECO:0000256" key="3">
    <source>
        <dbReference type="SAM" id="SignalP"/>
    </source>
</evidence>
<feature type="domain" description="SpaA-like prealbumin fold" evidence="5">
    <location>
        <begin position="39"/>
        <end position="114"/>
    </location>
</feature>
<dbReference type="STRING" id="883077.HMPREF9241_00136"/>
<protein>
    <submittedName>
        <fullName evidence="6">TQXA domain-containing protein</fullName>
    </submittedName>
</protein>
<gene>
    <name evidence="6" type="ORF">HMPREF9241_00136</name>
</gene>
<keyword evidence="7" id="KW-1185">Reference proteome</keyword>
<feature type="transmembrane region" description="Helical" evidence="2">
    <location>
        <begin position="519"/>
        <end position="544"/>
    </location>
</feature>
<accession>K0ZKB8</accession>
<dbReference type="EMBL" id="AGWQ01000002">
    <property type="protein sequence ID" value="EJZ88275.1"/>
    <property type="molecule type" value="Genomic_DNA"/>
</dbReference>
<dbReference type="PATRIC" id="fig|883077.3.peg.132"/>
<feature type="region of interest" description="Disordered" evidence="1">
    <location>
        <begin position="358"/>
        <end position="386"/>
    </location>
</feature>
<dbReference type="Proteomes" id="UP000003994">
    <property type="component" value="Unassembled WGS sequence"/>
</dbReference>
<feature type="region of interest" description="Disordered" evidence="1">
    <location>
        <begin position="433"/>
        <end position="456"/>
    </location>
</feature>
<dbReference type="AlphaFoldDB" id="K0ZKB8"/>
<dbReference type="InterPro" id="IPR023849">
    <property type="entry name" value="TQXA_dom"/>
</dbReference>
<proteinExistence type="predicted"/>
<name>K0ZKB8_9ACTO</name>
<keyword evidence="3" id="KW-0732">Signal</keyword>
<dbReference type="InterPro" id="IPR013783">
    <property type="entry name" value="Ig-like_fold"/>
</dbReference>
<dbReference type="Gene3D" id="2.60.40.10">
    <property type="entry name" value="Immunoglobulins"/>
    <property type="match status" value="1"/>
</dbReference>
<dbReference type="Gene3D" id="2.30.30.670">
    <property type="entry name" value="Thioester domain"/>
    <property type="match status" value="1"/>
</dbReference>
<evidence type="ECO:0000256" key="1">
    <source>
        <dbReference type="SAM" id="MobiDB-lite"/>
    </source>
</evidence>
<feature type="chain" id="PRO_5003842194" evidence="3">
    <location>
        <begin position="28"/>
        <end position="552"/>
    </location>
</feature>
<comment type="caution">
    <text evidence="6">The sequence shown here is derived from an EMBL/GenBank/DDBJ whole genome shotgun (WGS) entry which is preliminary data.</text>
</comment>
<organism evidence="6 7">
    <name type="scientific">Schaalia turicensis ACS-279-V-Col4</name>
    <dbReference type="NCBI Taxonomy" id="883077"/>
    <lineage>
        <taxon>Bacteria</taxon>
        <taxon>Bacillati</taxon>
        <taxon>Actinomycetota</taxon>
        <taxon>Actinomycetes</taxon>
        <taxon>Actinomycetales</taxon>
        <taxon>Actinomycetaceae</taxon>
        <taxon>Schaalia</taxon>
    </lineage>
</organism>